<evidence type="ECO:0000313" key="7">
    <source>
        <dbReference type="EMBL" id="ATF25842.1"/>
    </source>
</evidence>
<evidence type="ECO:0000256" key="5">
    <source>
        <dbReference type="RuleBase" id="RU003513"/>
    </source>
</evidence>
<dbReference type="KEGG" id="bths:CNY62_05215"/>
<dbReference type="GO" id="GO:0008761">
    <property type="term" value="F:UDP-N-acetylglucosamine 2-epimerase activity"/>
    <property type="evidence" value="ECO:0007669"/>
    <property type="project" value="UniProtKB-EC"/>
</dbReference>
<dbReference type="InterPro" id="IPR029767">
    <property type="entry name" value="WecB-like"/>
</dbReference>
<dbReference type="CDD" id="cd03786">
    <property type="entry name" value="GTB_UDP-GlcNAc_2-Epimerase"/>
    <property type="match status" value="1"/>
</dbReference>
<evidence type="ECO:0000256" key="1">
    <source>
        <dbReference type="ARBA" id="ARBA00023235"/>
    </source>
</evidence>
<keyword evidence="1 5" id="KW-0413">Isomerase</keyword>
<dbReference type="InterPro" id="IPR003331">
    <property type="entry name" value="UDP_GlcNAc_Epimerase_2_dom"/>
</dbReference>
<evidence type="ECO:0000259" key="6">
    <source>
        <dbReference type="Pfam" id="PF02350"/>
    </source>
</evidence>
<dbReference type="NCBIfam" id="TIGR00236">
    <property type="entry name" value="wecB"/>
    <property type="match status" value="1"/>
</dbReference>
<dbReference type="PANTHER" id="PTHR43174:SF2">
    <property type="entry name" value="UDP-N-ACETYLGLUCOSAMINE 2-EPIMERASE"/>
    <property type="match status" value="1"/>
</dbReference>
<accession>A0A1D2LU18</accession>
<dbReference type="EMBL" id="CP023483">
    <property type="protein sequence ID" value="ATF25842.1"/>
    <property type="molecule type" value="Genomic_DNA"/>
</dbReference>
<sequence length="368" mass="41248">MKKRKIMIVFGTRPEAIKMAPLILALKKNVNFEVIVTVTAQHRQMLDQVLATFSISPDFDLDIMKDQQTLSEITSNVIQQLDCVLKSVKPELILVHGDTTTTLAASLAAFYNQVKIDHVEAGLRTYDKYSPFPEEMNRQLTDSLSDIYFAPTKESRQNLLNEAHDESAIHITGNTAIDALKYTITDTYEHPVLHKIPLEDRFVLLTMHRRENQGSPMEEVFKAITEVINADIHTHIIFPVHLNPIVQKSAHELLGNHPRIHLISPLDVFDFHNMAARSYFIMSDSGGVQEEAPSLGKPVLVLRETTERPEGVLAGTLKLIGTEKETVQNAMLDLLTDRVLYEQMSKASNPYGDGNASAKIIAALIKMS</sequence>
<keyword evidence="8" id="KW-1185">Reference proteome</keyword>
<dbReference type="Pfam" id="PF02350">
    <property type="entry name" value="Epimerase_2"/>
    <property type="match status" value="1"/>
</dbReference>
<feature type="domain" description="UDP-N-acetylglucosamine 2-epimerase" evidence="6">
    <location>
        <begin position="25"/>
        <end position="364"/>
    </location>
</feature>
<evidence type="ECO:0000256" key="4">
    <source>
        <dbReference type="ARBA" id="ARBA00079400"/>
    </source>
</evidence>
<dbReference type="Proteomes" id="UP000243591">
    <property type="component" value="Chromosome"/>
</dbReference>
<proteinExistence type="inferred from homology"/>
<comment type="similarity">
    <text evidence="2 5">Belongs to the UDP-N-acetylglucosamine 2-epimerase family.</text>
</comment>
<evidence type="ECO:0000256" key="2">
    <source>
        <dbReference type="ARBA" id="ARBA00038209"/>
    </source>
</evidence>
<dbReference type="FunFam" id="3.40.50.2000:FF:000043">
    <property type="entry name" value="UDP-N-acetylglucosamine 2-epimerase"/>
    <property type="match status" value="1"/>
</dbReference>
<dbReference type="Gene3D" id="3.40.50.2000">
    <property type="entry name" value="Glycogen Phosphorylase B"/>
    <property type="match status" value="2"/>
</dbReference>
<organism evidence="7 8">
    <name type="scientific">Brochothrix thermosphacta</name>
    <name type="common">Microbacterium thermosphactum</name>
    <dbReference type="NCBI Taxonomy" id="2756"/>
    <lineage>
        <taxon>Bacteria</taxon>
        <taxon>Bacillati</taxon>
        <taxon>Bacillota</taxon>
        <taxon>Bacilli</taxon>
        <taxon>Bacillales</taxon>
        <taxon>Listeriaceae</taxon>
        <taxon>Brochothrix</taxon>
    </lineage>
</organism>
<dbReference type="STRING" id="2756.BFR44_06645"/>
<dbReference type="SUPFAM" id="SSF53756">
    <property type="entry name" value="UDP-Glycosyltransferase/glycogen phosphorylase"/>
    <property type="match status" value="1"/>
</dbReference>
<dbReference type="PANTHER" id="PTHR43174">
    <property type="entry name" value="UDP-N-ACETYLGLUCOSAMINE 2-EPIMERASE"/>
    <property type="match status" value="1"/>
</dbReference>
<dbReference type="RefSeq" id="WP_069125905.1">
    <property type="nucleotide sequence ID" value="NZ_CP023483.1"/>
</dbReference>
<evidence type="ECO:0000256" key="3">
    <source>
        <dbReference type="ARBA" id="ARBA00038858"/>
    </source>
</evidence>
<protein>
    <recommendedName>
        <fullName evidence="3">UDP-N-acetylglucosamine 2-epimerase (non-hydrolyzing)</fullName>
        <ecNumber evidence="3">5.1.3.14</ecNumber>
    </recommendedName>
    <alternativeName>
        <fullName evidence="4">UDP-GlcNAc-2-epimerase</fullName>
    </alternativeName>
</protein>
<name>A0A1D2LU18_BROTH</name>
<gene>
    <name evidence="7" type="ORF">CNY62_05215</name>
</gene>
<reference evidence="7 8" key="1">
    <citation type="submission" date="2017-09" db="EMBL/GenBank/DDBJ databases">
        <title>Complete Genome Sequences of Two Strains of the Meat Spoilage Bacterium Brochothrix thermosphacta Isolated from Ground Chicken.</title>
        <authorList>
            <person name="Paoli G.C."/>
            <person name="Wijey C."/>
            <person name="Chen C.-Y."/>
            <person name="Nguyen L."/>
            <person name="Yan X."/>
            <person name="Irwin P.L."/>
        </authorList>
    </citation>
    <scope>NUCLEOTIDE SEQUENCE [LARGE SCALE GENOMIC DNA]</scope>
    <source>
        <strain evidence="7 8">BI</strain>
    </source>
</reference>
<dbReference type="OrthoDB" id="9803238at2"/>
<dbReference type="EC" id="5.1.3.14" evidence="3"/>
<evidence type="ECO:0000313" key="8">
    <source>
        <dbReference type="Proteomes" id="UP000243591"/>
    </source>
</evidence>
<dbReference type="AlphaFoldDB" id="A0A1D2LU18"/>